<dbReference type="Gene3D" id="1.10.132.20">
    <property type="entry name" value="Ribosome-recycling factor"/>
    <property type="match status" value="1"/>
</dbReference>
<dbReference type="Gene3D" id="3.30.1360.40">
    <property type="match status" value="1"/>
</dbReference>
<evidence type="ECO:0000313" key="6">
    <source>
        <dbReference type="EMBL" id="MDQ0274058.1"/>
    </source>
</evidence>
<dbReference type="CDD" id="cd00520">
    <property type="entry name" value="RRF"/>
    <property type="match status" value="1"/>
</dbReference>
<dbReference type="NCBIfam" id="TIGR00496">
    <property type="entry name" value="frr"/>
    <property type="match status" value="1"/>
</dbReference>
<comment type="subcellular location">
    <subcellularLocation>
        <location evidence="3">Cytoplasm</location>
    </subcellularLocation>
</comment>
<comment type="function">
    <text evidence="3">Responsible for the release of ribosomes from messenger RNA at the termination of protein biosynthesis. May increase the efficiency of translation by recycling ribosomes from one round of translation to another.</text>
</comment>
<comment type="caution">
    <text evidence="6">The sequence shown here is derived from an EMBL/GenBank/DDBJ whole genome shotgun (WGS) entry which is preliminary data.</text>
</comment>
<dbReference type="EMBL" id="JAUSTN010000001">
    <property type="protein sequence ID" value="MDQ0274058.1"/>
    <property type="molecule type" value="Genomic_DNA"/>
</dbReference>
<proteinExistence type="inferred from homology"/>
<dbReference type="InterPro" id="IPR002661">
    <property type="entry name" value="Ribosome_recyc_fac"/>
</dbReference>
<feature type="domain" description="Ribosome recycling factor" evidence="5">
    <location>
        <begin position="20"/>
        <end position="183"/>
    </location>
</feature>
<dbReference type="InterPro" id="IPR036191">
    <property type="entry name" value="RRF_sf"/>
</dbReference>
<evidence type="ECO:0000256" key="2">
    <source>
        <dbReference type="ARBA" id="ARBA00022917"/>
    </source>
</evidence>
<comment type="similarity">
    <text evidence="1 3">Belongs to the RRF family.</text>
</comment>
<dbReference type="RefSeq" id="WP_023054830.1">
    <property type="nucleotide sequence ID" value="NZ_JAUSTN010000001.1"/>
</dbReference>
<keyword evidence="7" id="KW-1185">Reference proteome</keyword>
<sequence length="185" mass="21499">MFSDIKRDTENKMKRTIEVFREDLKNIRAGRANPSILDKITVDYYGQQTPLNQVAGISAPEARLLAIQPWEAKMIPLIEKEILKSDLGLNPSNDGKIIRLVIPQLTEERRKDLVRVVKKNGEDSKIAVRNIRRLAVDEVKKLEKNKEISEDDLRDYEKQIQDLTDKYIEEIDEIAKLKENELMEI</sequence>
<reference evidence="6 7" key="1">
    <citation type="submission" date="2023-07" db="EMBL/GenBank/DDBJ databases">
        <title>Genomic Encyclopedia of Type Strains, Phase IV (KMG-IV): sequencing the most valuable type-strain genomes for metagenomic binning, comparative biology and taxonomic classification.</title>
        <authorList>
            <person name="Goeker M."/>
        </authorList>
    </citation>
    <scope>NUCLEOTIDE SEQUENCE [LARGE SCALE GENOMIC DNA]</scope>
    <source>
        <strain evidence="6 7">DSM 22616</strain>
    </source>
</reference>
<accession>A0ABU0AS85</accession>
<dbReference type="HAMAP" id="MF_00040">
    <property type="entry name" value="RRF"/>
    <property type="match status" value="1"/>
</dbReference>
<keyword evidence="2 3" id="KW-0648">Protein biosynthesis</keyword>
<evidence type="ECO:0000256" key="3">
    <source>
        <dbReference type="HAMAP-Rule" id="MF_00040"/>
    </source>
</evidence>
<dbReference type="PANTHER" id="PTHR20982">
    <property type="entry name" value="RIBOSOME RECYCLING FACTOR"/>
    <property type="match status" value="1"/>
</dbReference>
<keyword evidence="4" id="KW-0175">Coiled coil</keyword>
<keyword evidence="3" id="KW-0963">Cytoplasm</keyword>
<protein>
    <recommendedName>
        <fullName evidence="3">Ribosome-recycling factor</fullName>
        <shortName evidence="3">RRF</shortName>
    </recommendedName>
    <alternativeName>
        <fullName evidence="3">Ribosome-releasing factor</fullName>
    </alternativeName>
</protein>
<evidence type="ECO:0000313" key="7">
    <source>
        <dbReference type="Proteomes" id="UP001236559"/>
    </source>
</evidence>
<dbReference type="SUPFAM" id="SSF55194">
    <property type="entry name" value="Ribosome recycling factor, RRF"/>
    <property type="match status" value="1"/>
</dbReference>
<evidence type="ECO:0000256" key="4">
    <source>
        <dbReference type="SAM" id="Coils"/>
    </source>
</evidence>
<dbReference type="Proteomes" id="UP001236559">
    <property type="component" value="Unassembled WGS sequence"/>
</dbReference>
<evidence type="ECO:0000256" key="1">
    <source>
        <dbReference type="ARBA" id="ARBA00005912"/>
    </source>
</evidence>
<feature type="coiled-coil region" evidence="4">
    <location>
        <begin position="132"/>
        <end position="180"/>
    </location>
</feature>
<dbReference type="PANTHER" id="PTHR20982:SF3">
    <property type="entry name" value="MITOCHONDRIAL RIBOSOME RECYCLING FACTOR PSEUDO 1"/>
    <property type="match status" value="1"/>
</dbReference>
<evidence type="ECO:0000259" key="5">
    <source>
        <dbReference type="Pfam" id="PF01765"/>
    </source>
</evidence>
<name>A0ABU0AS85_9FIRM</name>
<gene>
    <name evidence="3" type="primary">frr</name>
    <name evidence="6" type="ORF">J2S72_000054</name>
</gene>
<organism evidence="6 7">
    <name type="scientific">Peptoniphilus koenoeneniae</name>
    <dbReference type="NCBI Taxonomy" id="507751"/>
    <lineage>
        <taxon>Bacteria</taxon>
        <taxon>Bacillati</taxon>
        <taxon>Bacillota</taxon>
        <taxon>Tissierellia</taxon>
        <taxon>Tissierellales</taxon>
        <taxon>Peptoniphilaceae</taxon>
        <taxon>Peptoniphilus</taxon>
    </lineage>
</organism>
<dbReference type="InterPro" id="IPR023584">
    <property type="entry name" value="Ribosome_recyc_fac_dom"/>
</dbReference>
<dbReference type="Pfam" id="PF01765">
    <property type="entry name" value="RRF"/>
    <property type="match status" value="1"/>
</dbReference>